<dbReference type="SUPFAM" id="SSF49777">
    <property type="entry name" value="PEBP-like"/>
    <property type="match status" value="1"/>
</dbReference>
<comment type="similarity">
    <text evidence="1">Belongs to the UPF0098 family.</text>
</comment>
<dbReference type="RefSeq" id="WP_060567250.1">
    <property type="nucleotide sequence ID" value="NZ_CP040006.1"/>
</dbReference>
<comment type="caution">
    <text evidence="2">The sequence shown here is derived from an EMBL/GenBank/DDBJ whole genome shotgun (WGS) entry which is preliminary data.</text>
</comment>
<sequence>MNIDQRPLAPSPYEGLEVPMFTLSSSVLTDGAPMPESATAEAGSLSPDLTWHGFPEDTASFMLTCFDPDAPIPSGWWHWAILDIPSSMTHLEAGAGASDLMLDGPAFHLRGDAGEASYFGAAPPAGDRPHRYVFTVHALDTDSLGLDDDATPAMASFVALEHTIARASLTVTHQA</sequence>
<dbReference type="Gene3D" id="3.90.280.10">
    <property type="entry name" value="PEBP-like"/>
    <property type="match status" value="1"/>
</dbReference>
<dbReference type="PANTHER" id="PTHR30289:SF1">
    <property type="entry name" value="PEBP (PHOSPHATIDYLETHANOLAMINE-BINDING PROTEIN) FAMILY PROTEIN"/>
    <property type="match status" value="1"/>
</dbReference>
<dbReference type="InterPro" id="IPR005247">
    <property type="entry name" value="YbhB_YbcL/LppC-like"/>
</dbReference>
<dbReference type="Pfam" id="PF01161">
    <property type="entry name" value="PBP"/>
    <property type="match status" value="1"/>
</dbReference>
<evidence type="ECO:0000313" key="2">
    <source>
        <dbReference type="EMBL" id="KSW10355.1"/>
    </source>
</evidence>
<accession>A0A0V8RQU1</accession>
<dbReference type="InterPro" id="IPR036610">
    <property type="entry name" value="PEBP-like_sf"/>
</dbReference>
<evidence type="ECO:0000313" key="3">
    <source>
        <dbReference type="Proteomes" id="UP000054686"/>
    </source>
</evidence>
<dbReference type="PANTHER" id="PTHR30289">
    <property type="entry name" value="UNCHARACTERIZED PROTEIN YBCL-RELATED"/>
    <property type="match status" value="1"/>
</dbReference>
<dbReference type="AlphaFoldDB" id="A0A0V8RQU1"/>
<dbReference type="InterPro" id="IPR008914">
    <property type="entry name" value="PEBP"/>
</dbReference>
<gene>
    <name evidence="2" type="ORF">APY09_07525</name>
</gene>
<dbReference type="EMBL" id="LLVT01000003">
    <property type="protein sequence ID" value="KSW10355.1"/>
    <property type="molecule type" value="Genomic_DNA"/>
</dbReference>
<name>A0A0V8RQU1_9ACTO</name>
<reference evidence="2 3" key="1">
    <citation type="submission" date="2015-10" db="EMBL/GenBank/DDBJ databases">
        <title>Draft Genome of Actinomyces odontolyticus subsp. actinosynbacter strain XH001.</title>
        <authorList>
            <person name="Mclean J.S."/>
            <person name="He X."/>
        </authorList>
    </citation>
    <scope>NUCLEOTIDE SEQUENCE [LARGE SCALE GENOMIC DNA]</scope>
    <source>
        <strain evidence="2 3">XH001</strain>
    </source>
</reference>
<dbReference type="NCBIfam" id="TIGR00481">
    <property type="entry name" value="YbhB/YbcL family Raf kinase inhibitor-like protein"/>
    <property type="match status" value="1"/>
</dbReference>
<protein>
    <submittedName>
        <fullName evidence="2">PEBP family protein</fullName>
    </submittedName>
</protein>
<dbReference type="OrthoDB" id="9797506at2"/>
<dbReference type="CDD" id="cd00865">
    <property type="entry name" value="PEBP_bact_arch"/>
    <property type="match status" value="1"/>
</dbReference>
<dbReference type="Proteomes" id="UP000054686">
    <property type="component" value="Unassembled WGS sequence"/>
</dbReference>
<proteinExistence type="inferred from homology"/>
<organism evidence="2 3">
    <name type="scientific">Schaalia odontolytica</name>
    <dbReference type="NCBI Taxonomy" id="1660"/>
    <lineage>
        <taxon>Bacteria</taxon>
        <taxon>Bacillati</taxon>
        <taxon>Actinomycetota</taxon>
        <taxon>Actinomycetes</taxon>
        <taxon>Actinomycetales</taxon>
        <taxon>Actinomycetaceae</taxon>
        <taxon>Schaalia</taxon>
    </lineage>
</organism>
<evidence type="ECO:0000256" key="1">
    <source>
        <dbReference type="ARBA" id="ARBA00007120"/>
    </source>
</evidence>